<evidence type="ECO:0000256" key="1">
    <source>
        <dbReference type="SAM" id="Phobius"/>
    </source>
</evidence>
<keyword evidence="1" id="KW-1133">Transmembrane helix</keyword>
<keyword evidence="3" id="KW-1185">Reference proteome</keyword>
<dbReference type="EMBL" id="VSRR010013268">
    <property type="protein sequence ID" value="MPC55540.1"/>
    <property type="molecule type" value="Genomic_DNA"/>
</dbReference>
<reference evidence="2 3" key="1">
    <citation type="submission" date="2019-05" db="EMBL/GenBank/DDBJ databases">
        <title>Another draft genome of Portunus trituberculatus and its Hox gene families provides insights of decapod evolution.</title>
        <authorList>
            <person name="Jeong J.-H."/>
            <person name="Song I."/>
            <person name="Kim S."/>
            <person name="Choi T."/>
            <person name="Kim D."/>
            <person name="Ryu S."/>
            <person name="Kim W."/>
        </authorList>
    </citation>
    <scope>NUCLEOTIDE SEQUENCE [LARGE SCALE GENOMIC DNA]</scope>
    <source>
        <tissue evidence="2">Muscle</tissue>
    </source>
</reference>
<sequence>MCNHSSANIYVLGSYMCIIVALIYMSLENWKTN</sequence>
<evidence type="ECO:0000313" key="3">
    <source>
        <dbReference type="Proteomes" id="UP000324222"/>
    </source>
</evidence>
<feature type="transmembrane region" description="Helical" evidence="1">
    <location>
        <begin position="7"/>
        <end position="27"/>
    </location>
</feature>
<organism evidence="2 3">
    <name type="scientific">Portunus trituberculatus</name>
    <name type="common">Swimming crab</name>
    <name type="synonym">Neptunus trituberculatus</name>
    <dbReference type="NCBI Taxonomy" id="210409"/>
    <lineage>
        <taxon>Eukaryota</taxon>
        <taxon>Metazoa</taxon>
        <taxon>Ecdysozoa</taxon>
        <taxon>Arthropoda</taxon>
        <taxon>Crustacea</taxon>
        <taxon>Multicrustacea</taxon>
        <taxon>Malacostraca</taxon>
        <taxon>Eumalacostraca</taxon>
        <taxon>Eucarida</taxon>
        <taxon>Decapoda</taxon>
        <taxon>Pleocyemata</taxon>
        <taxon>Brachyura</taxon>
        <taxon>Eubrachyura</taxon>
        <taxon>Portunoidea</taxon>
        <taxon>Portunidae</taxon>
        <taxon>Portuninae</taxon>
        <taxon>Portunus</taxon>
    </lineage>
</organism>
<keyword evidence="1" id="KW-0472">Membrane</keyword>
<evidence type="ECO:0000313" key="2">
    <source>
        <dbReference type="EMBL" id="MPC55540.1"/>
    </source>
</evidence>
<dbReference type="Proteomes" id="UP000324222">
    <property type="component" value="Unassembled WGS sequence"/>
</dbReference>
<dbReference type="AlphaFoldDB" id="A0A5B7G5P1"/>
<name>A0A5B7G5P1_PORTR</name>
<gene>
    <name evidence="2" type="ORF">E2C01_049480</name>
</gene>
<accession>A0A5B7G5P1</accession>
<proteinExistence type="predicted"/>
<protein>
    <submittedName>
        <fullName evidence="2">Uncharacterized protein</fullName>
    </submittedName>
</protein>
<comment type="caution">
    <text evidence="2">The sequence shown here is derived from an EMBL/GenBank/DDBJ whole genome shotgun (WGS) entry which is preliminary data.</text>
</comment>
<keyword evidence="1" id="KW-0812">Transmembrane</keyword>